<dbReference type="PANTHER" id="PTHR13720">
    <property type="entry name" value="WD-40 REPEAT PROTEIN"/>
    <property type="match status" value="1"/>
</dbReference>
<dbReference type="WBParaSite" id="MCU_004597-RC">
    <property type="protein sequence ID" value="MCU_004597-RC"/>
    <property type="gene ID" value="MCU_004597"/>
</dbReference>
<dbReference type="InterPro" id="IPR011047">
    <property type="entry name" value="Quinoprotein_ADH-like_sf"/>
</dbReference>
<evidence type="ECO:0000256" key="3">
    <source>
        <dbReference type="ARBA" id="ARBA00022737"/>
    </source>
</evidence>
<dbReference type="InterPro" id="IPR036322">
    <property type="entry name" value="WD40_repeat_dom_sf"/>
</dbReference>
<accession>A0A5K3F0N5</accession>
<dbReference type="InterPro" id="IPR001680">
    <property type="entry name" value="WD40_rpt"/>
</dbReference>
<dbReference type="InterPro" id="IPR015943">
    <property type="entry name" value="WD40/YVTN_repeat-like_dom_sf"/>
</dbReference>
<dbReference type="SUPFAM" id="SSF50998">
    <property type="entry name" value="Quinoprotein alcohol dehydrogenase-like"/>
    <property type="match status" value="1"/>
</dbReference>
<dbReference type="SMART" id="SM00320">
    <property type="entry name" value="WD40"/>
    <property type="match status" value="5"/>
</dbReference>
<evidence type="ECO:0000313" key="7">
    <source>
        <dbReference type="WBParaSite" id="MCU_004597-RC"/>
    </source>
</evidence>
<dbReference type="PANTHER" id="PTHR13720:SF13">
    <property type="entry name" value="CILIA- AND FLAGELLA-ASSOCIATED PROTEIN 251"/>
    <property type="match status" value="1"/>
</dbReference>
<feature type="compositionally biased region" description="Basic and acidic residues" evidence="6">
    <location>
        <begin position="81"/>
        <end position="93"/>
    </location>
</feature>
<evidence type="ECO:0000256" key="1">
    <source>
        <dbReference type="ARBA" id="ARBA00004138"/>
    </source>
</evidence>
<keyword evidence="2" id="KW-0853">WD repeat</keyword>
<evidence type="ECO:0000256" key="6">
    <source>
        <dbReference type="SAM" id="MobiDB-lite"/>
    </source>
</evidence>
<feature type="region of interest" description="Disordered" evidence="6">
    <location>
        <begin position="78"/>
        <end position="112"/>
    </location>
</feature>
<dbReference type="SUPFAM" id="SSF50978">
    <property type="entry name" value="WD40 repeat-like"/>
    <property type="match status" value="1"/>
</dbReference>
<dbReference type="AlphaFoldDB" id="A0A5K3F0N5"/>
<evidence type="ECO:0000256" key="5">
    <source>
        <dbReference type="ARBA" id="ARBA00040994"/>
    </source>
</evidence>
<protein>
    <recommendedName>
        <fullName evidence="5">Cilia- and flagella-associated protein 251</fullName>
    </recommendedName>
</protein>
<dbReference type="GO" id="GO:0031514">
    <property type="term" value="C:motile cilium"/>
    <property type="evidence" value="ECO:0007669"/>
    <property type="project" value="TreeGrafter"/>
</dbReference>
<proteinExistence type="predicted"/>
<comment type="subcellular location">
    <subcellularLocation>
        <location evidence="1">Cell projection</location>
        <location evidence="1">Cilium</location>
    </subcellularLocation>
</comment>
<keyword evidence="3" id="KW-0677">Repeat</keyword>
<evidence type="ECO:0000256" key="2">
    <source>
        <dbReference type="ARBA" id="ARBA00022574"/>
    </source>
</evidence>
<dbReference type="InterPro" id="IPR050630">
    <property type="entry name" value="WD_repeat_EMAP"/>
</dbReference>
<dbReference type="Gene3D" id="2.130.10.10">
    <property type="entry name" value="YVTN repeat-like/Quinoprotein amine dehydrogenase"/>
    <property type="match status" value="2"/>
</dbReference>
<evidence type="ECO:0000256" key="4">
    <source>
        <dbReference type="ARBA" id="ARBA00023273"/>
    </source>
</evidence>
<sequence length="1088" mass="121804">MMEENPGNSTDSDKKQLLDGSTDGIISDAGRHGPLSNETKEAYVSENMASNSNEGKFFAEDTNYALYFPIRIKSSWGPENTDTHDPLKCDRRTLPRPTPYGAEGGADGQPTKIPSSVGLREALKPIRVFSFNQNVPIINLSDGDSFRVFFVSGHLAVIYDVNTNEQHILRGHVNTIVCTCASRNRRWLGSGDCGPDSAVIVWDARKHVAVRTMLDIHTRGVFAMQLTPDARYLATLNADDGNQLFAVWNWSISTDEPLCYTQLPDNIGTQRKIAFKQDDYFQVMSNSETHVVFYHWKIEGCMTSHSPTLSSETFRKNYGKFVMSEYIPGTNMAITATTLGFVVVWGTSRRLQTQANVGSCFKVAIKLVPIHPVGITYLTITSCVSSKLAIVTGDERGQIRFSDMNFKLLKWHNDTRYGPISSISFVQKEPSNSHSLHDKLCLEEFNARRHSDDKDDSEPSFVTEDFIVCTTRAIILVIRVEKKTIKLLEREQCATVNAVAVHPLRHLVTTVGYSGMVKTWNYRWLVPVRTRVFDNEHLNACAYDPSGSYLAIGFTSGRVMFLDAITLNDASRRPFDYAKGVIKKIAFSPDGQYCAYVDSHFSTTMLRMVKLCDTNKYKWVFAGRYCAHGDEIVDIMFKATSNPELPRLLTLGEDRMVVEYDVQNAKHTVLPLKRRIQVEQFAKPQCFTSLGDFYSEDFICVANSYSKFRLLSADKLAIRKTVMAPIKGATFVNLAPLPEKDDFPTPPGTPLYCGNPENKNCLVYLTNEQLGLVLVPLDGDPYKAVSVIAHPSGDHGTGFANGLAVSPNKRFVFTTGGSDNSMIMWKADPGALVAQTRLYADPMQPFLDMLSPDQVNDMKDYFYLSMLRVQGLTSMETRLTSYTVPITELPYLMRALGLHISDFDIENMLNEIKYSSFASTGHYVTDIDFDTFVKLMLNHRAPYKEIALSDIQTAFEAIKKAEKPHQLDCPERGLCSEQPELALHRTSLFRLLQTIGEPIRHNELVETLAVLFGLAPESGRVENDCTMRELKVTREIEERLPSCITPKDFYTTVLAVDVCNKQPPAASDAQPREAVNANQSAAACQIDS</sequence>
<feature type="region of interest" description="Disordered" evidence="6">
    <location>
        <begin position="1"/>
        <end position="36"/>
    </location>
</feature>
<organism evidence="7">
    <name type="scientific">Mesocestoides corti</name>
    <name type="common">Flatworm</name>
    <dbReference type="NCBI Taxonomy" id="53468"/>
    <lineage>
        <taxon>Eukaryota</taxon>
        <taxon>Metazoa</taxon>
        <taxon>Spiralia</taxon>
        <taxon>Lophotrochozoa</taxon>
        <taxon>Platyhelminthes</taxon>
        <taxon>Cestoda</taxon>
        <taxon>Eucestoda</taxon>
        <taxon>Cyclophyllidea</taxon>
        <taxon>Mesocestoididae</taxon>
        <taxon>Mesocestoides</taxon>
    </lineage>
</organism>
<feature type="compositionally biased region" description="Polar residues" evidence="6">
    <location>
        <begin position="1"/>
        <end position="10"/>
    </location>
</feature>
<keyword evidence="4" id="KW-0966">Cell projection</keyword>
<name>A0A5K3F0N5_MESCO</name>
<reference evidence="7" key="1">
    <citation type="submission" date="2019-11" db="UniProtKB">
        <authorList>
            <consortium name="WormBaseParasite"/>
        </authorList>
    </citation>
    <scope>IDENTIFICATION</scope>
</reference>